<dbReference type="EMBL" id="RWKW01000016">
    <property type="protein sequence ID" value="RST87510.1"/>
    <property type="molecule type" value="Genomic_DNA"/>
</dbReference>
<keyword evidence="2" id="KW-0732">Signal</keyword>
<feature type="signal peptide" evidence="2">
    <location>
        <begin position="1"/>
        <end position="17"/>
    </location>
</feature>
<dbReference type="Proteomes" id="UP000278398">
    <property type="component" value="Unassembled WGS sequence"/>
</dbReference>
<evidence type="ECO:0000256" key="1">
    <source>
        <dbReference type="SAM" id="MobiDB-lite"/>
    </source>
</evidence>
<feature type="compositionally biased region" description="Low complexity" evidence="1">
    <location>
        <begin position="15"/>
        <end position="30"/>
    </location>
</feature>
<proteinExistence type="predicted"/>
<feature type="compositionally biased region" description="Pro residues" evidence="1">
    <location>
        <begin position="100"/>
        <end position="110"/>
    </location>
</feature>
<feature type="region of interest" description="Disordered" evidence="1">
    <location>
        <begin position="15"/>
        <end position="61"/>
    </location>
</feature>
<accession>A0A3S0GAL4</accession>
<feature type="chain" id="PRO_5018600335" evidence="2">
    <location>
        <begin position="18"/>
        <end position="110"/>
    </location>
</feature>
<evidence type="ECO:0000313" key="4">
    <source>
        <dbReference type="Proteomes" id="UP000278398"/>
    </source>
</evidence>
<dbReference type="AlphaFoldDB" id="A0A3S0GAL4"/>
<protein>
    <submittedName>
        <fullName evidence="3">Uncharacterized protein</fullName>
    </submittedName>
</protein>
<evidence type="ECO:0000313" key="3">
    <source>
        <dbReference type="EMBL" id="RST87510.1"/>
    </source>
</evidence>
<keyword evidence="4" id="KW-1185">Reference proteome</keyword>
<comment type="caution">
    <text evidence="3">The sequence shown here is derived from an EMBL/GenBank/DDBJ whole genome shotgun (WGS) entry which is preliminary data.</text>
</comment>
<evidence type="ECO:0000256" key="2">
    <source>
        <dbReference type="SAM" id="SignalP"/>
    </source>
</evidence>
<gene>
    <name evidence="3" type="ORF">EJC49_05210</name>
</gene>
<reference evidence="3 4" key="1">
    <citation type="submission" date="2018-12" db="EMBL/GenBank/DDBJ databases">
        <title>Mesorhizobium carbonis sp. nov., isolated from coal mine water.</title>
        <authorList>
            <person name="Xin W."/>
            <person name="Xu Z."/>
            <person name="Xiang F."/>
            <person name="Zhang J."/>
            <person name="Xi L."/>
            <person name="Liu J."/>
        </authorList>
    </citation>
    <scope>NUCLEOTIDE SEQUENCE [LARGE SCALE GENOMIC DNA]</scope>
    <source>
        <strain evidence="3 4">B2.3</strain>
    </source>
</reference>
<dbReference type="OrthoDB" id="8400919at2"/>
<name>A0A3S0GAL4_9HYPH</name>
<organism evidence="3 4">
    <name type="scientific">Aquibium carbonis</name>
    <dbReference type="NCBI Taxonomy" id="2495581"/>
    <lineage>
        <taxon>Bacteria</taxon>
        <taxon>Pseudomonadati</taxon>
        <taxon>Pseudomonadota</taxon>
        <taxon>Alphaproteobacteria</taxon>
        <taxon>Hyphomicrobiales</taxon>
        <taxon>Phyllobacteriaceae</taxon>
        <taxon>Aquibium</taxon>
    </lineage>
</organism>
<sequence length="110" mass="10771">MASGTVLAMLALSPAHAQQAPAPEAPATTPDLGAEDDPCEIAPGGDAQAALPGGVERPGADQLDESLSATLDRCGGVLAPPDVGDPGMVEPAPDEGTTPVIPPSAVPDQE</sequence>
<feature type="region of interest" description="Disordered" evidence="1">
    <location>
        <begin position="73"/>
        <end position="110"/>
    </location>
</feature>